<reference evidence="1" key="2">
    <citation type="submission" date="2020-09" db="EMBL/GenBank/DDBJ databases">
        <authorList>
            <person name="Sun Q."/>
            <person name="Zhou Y."/>
        </authorList>
    </citation>
    <scope>NUCLEOTIDE SEQUENCE</scope>
    <source>
        <strain evidence="1">CGMCC 1.12754</strain>
    </source>
</reference>
<proteinExistence type="predicted"/>
<dbReference type="RefSeq" id="WP_188455863.1">
    <property type="nucleotide sequence ID" value="NZ_BMFR01000011.1"/>
</dbReference>
<accession>A0A917M5C1</accession>
<sequence>MSRIRIKWVSAKEINVRHKYLPSEKTATKIYKMLLKNNKPIMHLYQDHHGKLLLNRGIDAYNSLMVIDSNKKVPTIIVDEEINELDSTFKLLLSCFTENVYYKMKYEYIMLLLEETNNDIERICKEIGCSENEITKYIIDRRVPDKYKELAIEHQRQLFINKICRDPIVKDYRLFLYEAVFKTENRLTLDKFNYFKKYIKSGYKININSPNAIFKLNKVVDIDQAFKVYWNNLIFNHASVNEGATFHQKINKKDSRIRIKL</sequence>
<organism evidence="1 2">
    <name type="scientific">Virgibacillus oceani</name>
    <dbReference type="NCBI Taxonomy" id="1479511"/>
    <lineage>
        <taxon>Bacteria</taxon>
        <taxon>Bacillati</taxon>
        <taxon>Bacillota</taxon>
        <taxon>Bacilli</taxon>
        <taxon>Bacillales</taxon>
        <taxon>Bacillaceae</taxon>
        <taxon>Virgibacillus</taxon>
    </lineage>
</organism>
<reference evidence="1" key="1">
    <citation type="journal article" date="2014" name="Int. J. Syst. Evol. Microbiol.">
        <title>Complete genome sequence of Corynebacterium casei LMG S-19264T (=DSM 44701T), isolated from a smear-ripened cheese.</title>
        <authorList>
            <consortium name="US DOE Joint Genome Institute (JGI-PGF)"/>
            <person name="Walter F."/>
            <person name="Albersmeier A."/>
            <person name="Kalinowski J."/>
            <person name="Ruckert C."/>
        </authorList>
    </citation>
    <scope>NUCLEOTIDE SEQUENCE</scope>
    <source>
        <strain evidence="1">CGMCC 1.12754</strain>
    </source>
</reference>
<evidence type="ECO:0000313" key="2">
    <source>
        <dbReference type="Proteomes" id="UP000622860"/>
    </source>
</evidence>
<protein>
    <submittedName>
        <fullName evidence="1">Uncharacterized protein</fullName>
    </submittedName>
</protein>
<dbReference type="EMBL" id="BMFR01000011">
    <property type="protein sequence ID" value="GGG79915.1"/>
    <property type="molecule type" value="Genomic_DNA"/>
</dbReference>
<comment type="caution">
    <text evidence="1">The sequence shown here is derived from an EMBL/GenBank/DDBJ whole genome shotgun (WGS) entry which is preliminary data.</text>
</comment>
<keyword evidence="2" id="KW-1185">Reference proteome</keyword>
<dbReference type="Proteomes" id="UP000622860">
    <property type="component" value="Unassembled WGS sequence"/>
</dbReference>
<evidence type="ECO:0000313" key="1">
    <source>
        <dbReference type="EMBL" id="GGG79915.1"/>
    </source>
</evidence>
<gene>
    <name evidence="1" type="ORF">GCM10011398_26560</name>
</gene>
<dbReference type="AlphaFoldDB" id="A0A917M5C1"/>
<name>A0A917M5C1_9BACI</name>